<dbReference type="AlphaFoldDB" id="A0AB34JYG1"/>
<name>A0AB34JYG1_PRYPA</name>
<dbReference type="EMBL" id="JBGBPQ010000004">
    <property type="protein sequence ID" value="KAL1525294.1"/>
    <property type="molecule type" value="Genomic_DNA"/>
</dbReference>
<protein>
    <recommendedName>
        <fullName evidence="4">KIF-binding protein</fullName>
    </recommendedName>
</protein>
<evidence type="ECO:0000256" key="1">
    <source>
        <dbReference type="SAM" id="SignalP"/>
    </source>
</evidence>
<accession>A0AB34JYG1</accession>
<dbReference type="Proteomes" id="UP001515480">
    <property type="component" value="Unassembled WGS sequence"/>
</dbReference>
<evidence type="ECO:0000313" key="2">
    <source>
        <dbReference type="EMBL" id="KAL1525294.1"/>
    </source>
</evidence>
<keyword evidence="1" id="KW-0732">Signal</keyword>
<proteinExistence type="predicted"/>
<reference evidence="2 3" key="1">
    <citation type="journal article" date="2024" name="Science">
        <title>Giant polyketide synthase enzymes in the biosynthesis of giant marine polyether toxins.</title>
        <authorList>
            <person name="Fallon T.R."/>
            <person name="Shende V.V."/>
            <person name="Wierzbicki I.H."/>
            <person name="Pendleton A.L."/>
            <person name="Watervoot N.F."/>
            <person name="Auber R.P."/>
            <person name="Gonzalez D.J."/>
            <person name="Wisecaver J.H."/>
            <person name="Moore B.S."/>
        </authorList>
    </citation>
    <scope>NUCLEOTIDE SEQUENCE [LARGE SCALE GENOMIC DNA]</scope>
    <source>
        <strain evidence="2 3">12B1</strain>
    </source>
</reference>
<keyword evidence="3" id="KW-1185">Reference proteome</keyword>
<evidence type="ECO:0000313" key="3">
    <source>
        <dbReference type="Proteomes" id="UP001515480"/>
    </source>
</evidence>
<comment type="caution">
    <text evidence="2">The sequence shown here is derived from an EMBL/GenBank/DDBJ whole genome shotgun (WGS) entry which is preliminary data.</text>
</comment>
<feature type="chain" id="PRO_5044266340" description="KIF-binding protein" evidence="1">
    <location>
        <begin position="23"/>
        <end position="301"/>
    </location>
</feature>
<sequence>MLARAAPLLSLALSIATAHADARDEQLWKQLAGDKLADPAALDPGRDDLWQSARKLASLGAEALERGEVARACRLTLAALRHDATRGHPELAAGAPRALRKRYALSEQYRRAAKEIAGLCAWAELDRRLRRTGRRAKEIAEEVDVALGLDGNPLNPNRARDIYKRDGSVLTPLEAAEYTWAHRAAVKRAAEAPPPPPDPVAEAAAADAAAQAAREEGFLQALREQKADDGYFATGGVYHAFLRTLDELVGGIDEMSERGVRESVRKLPRAQKEALALKHSAVFAREEGDWGLDSPRRKDEL</sequence>
<organism evidence="2 3">
    <name type="scientific">Prymnesium parvum</name>
    <name type="common">Toxic golden alga</name>
    <dbReference type="NCBI Taxonomy" id="97485"/>
    <lineage>
        <taxon>Eukaryota</taxon>
        <taxon>Haptista</taxon>
        <taxon>Haptophyta</taxon>
        <taxon>Prymnesiophyceae</taxon>
        <taxon>Prymnesiales</taxon>
        <taxon>Prymnesiaceae</taxon>
        <taxon>Prymnesium</taxon>
    </lineage>
</organism>
<evidence type="ECO:0008006" key="4">
    <source>
        <dbReference type="Google" id="ProtNLM"/>
    </source>
</evidence>
<gene>
    <name evidence="2" type="ORF">AB1Y20_020156</name>
</gene>
<feature type="signal peptide" evidence="1">
    <location>
        <begin position="1"/>
        <end position="22"/>
    </location>
</feature>